<proteinExistence type="predicted"/>
<evidence type="ECO:0000313" key="2">
    <source>
        <dbReference type="Proteomes" id="UP000537718"/>
    </source>
</evidence>
<name>A0A7W8YQ74_9SPHI</name>
<dbReference type="EMBL" id="JACHCF010000001">
    <property type="protein sequence ID" value="MBB5619543.1"/>
    <property type="molecule type" value="Genomic_DNA"/>
</dbReference>
<dbReference type="AlphaFoldDB" id="A0A7W8YQ74"/>
<sequence>MSRFKFFEGDDKIETVKSVPLTDIEEKKIDTTYLRNARYRSEQQIITKHNGNVVSHGVLKHEYLLSIDDSQTDLNASVTITDAYGDYNPEMLKDLIQLGLLVDSVRHEQKFKLDNNGRPKELINQADMISNWMTLKTMQLKDGKFLTNFNSDEQKEILKEVNLYCDTVFSEKYPMMDELYKNLFHFTVFDCYLKTSEVSGKEKIPTEFYSNMFNLPITIEFVYNKVGDSEMTYSYEKESNLLHVDYDKIIQIYDQQYKPVLHYGFTDYIYKISSRIEVDKKTNLIKQAYATITESVKNNIENTIIYNLKQVDL</sequence>
<organism evidence="1 2">
    <name type="scientific">Pedobacter cryoconitis</name>
    <dbReference type="NCBI Taxonomy" id="188932"/>
    <lineage>
        <taxon>Bacteria</taxon>
        <taxon>Pseudomonadati</taxon>
        <taxon>Bacteroidota</taxon>
        <taxon>Sphingobacteriia</taxon>
        <taxon>Sphingobacteriales</taxon>
        <taxon>Sphingobacteriaceae</taxon>
        <taxon>Pedobacter</taxon>
    </lineage>
</organism>
<dbReference type="Proteomes" id="UP000537718">
    <property type="component" value="Unassembled WGS sequence"/>
</dbReference>
<dbReference type="RefSeq" id="WP_183865668.1">
    <property type="nucleotide sequence ID" value="NZ_JACHCF010000001.1"/>
</dbReference>
<evidence type="ECO:0000313" key="1">
    <source>
        <dbReference type="EMBL" id="MBB5619543.1"/>
    </source>
</evidence>
<reference evidence="1 2" key="1">
    <citation type="submission" date="2020-08" db="EMBL/GenBank/DDBJ databases">
        <title>Genomic Encyclopedia of Type Strains, Phase IV (KMG-V): Genome sequencing to study the core and pangenomes of soil and plant-associated prokaryotes.</title>
        <authorList>
            <person name="Whitman W."/>
        </authorList>
    </citation>
    <scope>NUCLEOTIDE SEQUENCE [LARGE SCALE GENOMIC DNA]</scope>
    <source>
        <strain evidence="1 2">MP7CTX6</strain>
    </source>
</reference>
<protein>
    <submittedName>
        <fullName evidence="1">Uncharacterized protein</fullName>
    </submittedName>
</protein>
<comment type="caution">
    <text evidence="1">The sequence shown here is derived from an EMBL/GenBank/DDBJ whole genome shotgun (WGS) entry which is preliminary data.</text>
</comment>
<gene>
    <name evidence="1" type="ORF">HDE69_000579</name>
</gene>
<accession>A0A7W8YQ74</accession>